<dbReference type="PANTHER" id="PTHR47926">
    <property type="entry name" value="PENTATRICOPEPTIDE REPEAT-CONTAINING PROTEIN"/>
    <property type="match status" value="1"/>
</dbReference>
<gene>
    <name evidence="3" type="ORF">HS088_TW17G01000</name>
</gene>
<evidence type="ECO:0000256" key="2">
    <source>
        <dbReference type="PROSITE-ProRule" id="PRU00708"/>
    </source>
</evidence>
<dbReference type="InParanoid" id="A0A7J7CHE8"/>
<keyword evidence="4" id="KW-1185">Reference proteome</keyword>
<sequence>MGAGTAGEENGNFHMSFYSAPMRVMQKVLSLRISRDVCTLSAITPKSSDRRPTSQHTLSWNRAIARLVLNHQMQKAQDLFDEMTEKDIVSWNTMLSGYSKARNPEQVYQCYLDLERAAFRPNEYTMSIVLHGIMETAFNVLVQQIHARAICLSLNVSVFVGSALIRGYANVGNPGVLDRVFDEILGRDVTSWNALISGYMELGCTGEAQRVFDDMPERNVVSWTSLINGYIASKRISKARSMFNKMSERNVVSWTVMISGYNQNAMFVESLKLFQLMVKSGTQPNNFTFSSVLDACGGCSCLLLGQQVHAYILKFGIPDDVILSTSLLDMYAKCGDIDTAFCVSESMPERNLVSWNSIIGCCARHGLGERALKEFKRMIAVGVEPDRVTFVNLLSACGHGGLVTEGQEHFNSMETKYGIQAELEHYACMVDLYGRAGLLEKARKLIKGMPFEPDVIVWGALLGACRLHSSFELGEFAAKEIYKLKQDNPAAYSVLLKINGDKGAWNSVAELRNLMKERHVKKQKAGSWIESKMDPM</sequence>
<evidence type="ECO:0000256" key="1">
    <source>
        <dbReference type="ARBA" id="ARBA00022737"/>
    </source>
</evidence>
<dbReference type="Gene3D" id="1.25.40.10">
    <property type="entry name" value="Tetratricopeptide repeat domain"/>
    <property type="match status" value="4"/>
</dbReference>
<evidence type="ECO:0000313" key="3">
    <source>
        <dbReference type="EMBL" id="KAF5733456.1"/>
    </source>
</evidence>
<dbReference type="Pfam" id="PF01535">
    <property type="entry name" value="PPR"/>
    <property type="match status" value="2"/>
</dbReference>
<keyword evidence="1" id="KW-0677">Repeat</keyword>
<dbReference type="OrthoDB" id="185373at2759"/>
<feature type="repeat" description="PPR" evidence="2">
    <location>
        <begin position="351"/>
        <end position="385"/>
    </location>
</feature>
<dbReference type="Pfam" id="PF20431">
    <property type="entry name" value="E_motif"/>
    <property type="match status" value="1"/>
</dbReference>
<dbReference type="EMBL" id="JAAARO010000017">
    <property type="protein sequence ID" value="KAF5733456.1"/>
    <property type="molecule type" value="Genomic_DNA"/>
</dbReference>
<reference evidence="3 4" key="1">
    <citation type="journal article" date="2020" name="Nat. Commun.">
        <title>Genome of Tripterygium wilfordii and identification of cytochrome P450 involved in triptolide biosynthesis.</title>
        <authorList>
            <person name="Tu L."/>
            <person name="Su P."/>
            <person name="Zhang Z."/>
            <person name="Gao L."/>
            <person name="Wang J."/>
            <person name="Hu T."/>
            <person name="Zhou J."/>
            <person name="Zhang Y."/>
            <person name="Zhao Y."/>
            <person name="Liu Y."/>
            <person name="Song Y."/>
            <person name="Tong Y."/>
            <person name="Lu Y."/>
            <person name="Yang J."/>
            <person name="Xu C."/>
            <person name="Jia M."/>
            <person name="Peters R.J."/>
            <person name="Huang L."/>
            <person name="Gao W."/>
        </authorList>
    </citation>
    <scope>NUCLEOTIDE SEQUENCE [LARGE SCALE GENOMIC DNA]</scope>
    <source>
        <strain evidence="4">cv. XIE 37</strain>
        <tissue evidence="3">Leaf</tissue>
    </source>
</reference>
<dbReference type="PANTHER" id="PTHR47926:SF511">
    <property type="entry name" value="PENTATRICOPEPTIDE REPEAT-CONTAINING PROTEIN"/>
    <property type="match status" value="1"/>
</dbReference>
<feature type="repeat" description="PPR" evidence="2">
    <location>
        <begin position="250"/>
        <end position="284"/>
    </location>
</feature>
<name>A0A7J7CHE8_TRIWF</name>
<dbReference type="InterPro" id="IPR002885">
    <property type="entry name" value="PPR_rpt"/>
</dbReference>
<dbReference type="GO" id="GO:0009451">
    <property type="term" value="P:RNA modification"/>
    <property type="evidence" value="ECO:0007669"/>
    <property type="project" value="InterPro"/>
</dbReference>
<dbReference type="GO" id="GO:0003723">
    <property type="term" value="F:RNA binding"/>
    <property type="evidence" value="ECO:0007669"/>
    <property type="project" value="InterPro"/>
</dbReference>
<dbReference type="InterPro" id="IPR046848">
    <property type="entry name" value="E_motif"/>
</dbReference>
<comment type="caution">
    <text evidence="3">The sequence shown here is derived from an EMBL/GenBank/DDBJ whole genome shotgun (WGS) entry which is preliminary data.</text>
</comment>
<evidence type="ECO:0000313" key="4">
    <source>
        <dbReference type="Proteomes" id="UP000593562"/>
    </source>
</evidence>
<dbReference type="FunFam" id="1.25.40.10:FF:000090">
    <property type="entry name" value="Pentatricopeptide repeat-containing protein, chloroplastic"/>
    <property type="match status" value="1"/>
</dbReference>
<dbReference type="InterPro" id="IPR046960">
    <property type="entry name" value="PPR_At4g14850-like_plant"/>
</dbReference>
<feature type="repeat" description="PPR" evidence="2">
    <location>
        <begin position="188"/>
        <end position="222"/>
    </location>
</feature>
<dbReference type="NCBIfam" id="TIGR00756">
    <property type="entry name" value="PPR"/>
    <property type="match status" value="5"/>
</dbReference>
<proteinExistence type="predicted"/>
<accession>A0A7J7CHE8</accession>
<dbReference type="Pfam" id="PF13041">
    <property type="entry name" value="PPR_2"/>
    <property type="match status" value="3"/>
</dbReference>
<feature type="repeat" description="PPR" evidence="2">
    <location>
        <begin position="87"/>
        <end position="121"/>
    </location>
</feature>
<dbReference type="Proteomes" id="UP000593562">
    <property type="component" value="Unassembled WGS sequence"/>
</dbReference>
<dbReference type="InterPro" id="IPR011990">
    <property type="entry name" value="TPR-like_helical_dom_sf"/>
</dbReference>
<dbReference type="PROSITE" id="PS51375">
    <property type="entry name" value="PPR"/>
    <property type="match status" value="4"/>
</dbReference>
<dbReference type="AlphaFoldDB" id="A0A7J7CHE8"/>
<organism evidence="3 4">
    <name type="scientific">Tripterygium wilfordii</name>
    <name type="common">Thunder God vine</name>
    <dbReference type="NCBI Taxonomy" id="458696"/>
    <lineage>
        <taxon>Eukaryota</taxon>
        <taxon>Viridiplantae</taxon>
        <taxon>Streptophyta</taxon>
        <taxon>Embryophyta</taxon>
        <taxon>Tracheophyta</taxon>
        <taxon>Spermatophyta</taxon>
        <taxon>Magnoliopsida</taxon>
        <taxon>eudicotyledons</taxon>
        <taxon>Gunneridae</taxon>
        <taxon>Pentapetalae</taxon>
        <taxon>rosids</taxon>
        <taxon>fabids</taxon>
        <taxon>Celastrales</taxon>
        <taxon>Celastraceae</taxon>
        <taxon>Tripterygium</taxon>
    </lineage>
</organism>
<protein>
    <submittedName>
        <fullName evidence="3">Pentatricopeptide repeat-containing protein</fullName>
    </submittedName>
</protein>